<reference evidence="2 3" key="1">
    <citation type="submission" date="2018-11" db="EMBL/GenBank/DDBJ databases">
        <title>Complete genome sequence of Nocardioides baekrokdamisoli strain KCTC 39748.</title>
        <authorList>
            <person name="Kang S.W."/>
            <person name="Lee K.C."/>
            <person name="Kim K.K."/>
            <person name="Kim J.S."/>
            <person name="Kim D.S."/>
            <person name="Ko S.H."/>
            <person name="Yang S.H."/>
            <person name="Shin Y.K."/>
            <person name="Lee J.S."/>
        </authorList>
    </citation>
    <scope>NUCLEOTIDE SEQUENCE [LARGE SCALE GENOMIC DNA]</scope>
    <source>
        <strain evidence="2 3">KCTC 39748</strain>
    </source>
</reference>
<dbReference type="EMBL" id="AP019307">
    <property type="protein sequence ID" value="BBH17526.1"/>
    <property type="molecule type" value="Genomic_DNA"/>
</dbReference>
<dbReference type="AlphaFoldDB" id="A0A3G9IGQ4"/>
<dbReference type="OrthoDB" id="3481698at2"/>
<feature type="region of interest" description="Disordered" evidence="1">
    <location>
        <begin position="99"/>
        <end position="123"/>
    </location>
</feature>
<proteinExistence type="predicted"/>
<evidence type="ECO:0000313" key="3">
    <source>
        <dbReference type="Proteomes" id="UP000271573"/>
    </source>
</evidence>
<keyword evidence="3" id="KW-1185">Reference proteome</keyword>
<feature type="compositionally biased region" description="Basic residues" evidence="1">
    <location>
        <begin position="114"/>
        <end position="123"/>
    </location>
</feature>
<protein>
    <submittedName>
        <fullName evidence="2">Uncharacterized protein</fullName>
    </submittedName>
</protein>
<sequence>MQTDPNNLREIPAPANARHSCSSCGRPIIWAITVASPNGRGGKLMPLDPLEDSAGNVAITQPHGRGSRLHARVLMKDEARDRSGTQWIAMPHFATCAGKTKPELPDNVIDMAAHRRRRRGGRR</sequence>
<dbReference type="Proteomes" id="UP000271573">
    <property type="component" value="Chromosome"/>
</dbReference>
<gene>
    <name evidence="2" type="ORF">Back2_18130</name>
</gene>
<evidence type="ECO:0000313" key="2">
    <source>
        <dbReference type="EMBL" id="BBH17526.1"/>
    </source>
</evidence>
<name>A0A3G9IGQ4_9ACTN</name>
<accession>A0A3G9IGQ4</accession>
<evidence type="ECO:0000256" key="1">
    <source>
        <dbReference type="SAM" id="MobiDB-lite"/>
    </source>
</evidence>
<organism evidence="2 3">
    <name type="scientific">Nocardioides baekrokdamisoli</name>
    <dbReference type="NCBI Taxonomy" id="1804624"/>
    <lineage>
        <taxon>Bacteria</taxon>
        <taxon>Bacillati</taxon>
        <taxon>Actinomycetota</taxon>
        <taxon>Actinomycetes</taxon>
        <taxon>Propionibacteriales</taxon>
        <taxon>Nocardioidaceae</taxon>
        <taxon>Nocardioides</taxon>
    </lineage>
</organism>
<dbReference type="RefSeq" id="WP_125568752.1">
    <property type="nucleotide sequence ID" value="NZ_AP019307.1"/>
</dbReference>
<dbReference type="KEGG" id="nbe:Back2_18130"/>